<dbReference type="OrthoDB" id="198735at2759"/>
<dbReference type="STRING" id="1314771.A0A197JSY0"/>
<dbReference type="Proteomes" id="UP000078512">
    <property type="component" value="Unassembled WGS sequence"/>
</dbReference>
<dbReference type="EMBL" id="KV442057">
    <property type="protein sequence ID" value="OAQ27424.1"/>
    <property type="molecule type" value="Genomic_DNA"/>
</dbReference>
<accession>A0A197JSY0</accession>
<proteinExistence type="inferred from homology"/>
<evidence type="ECO:0000313" key="4">
    <source>
        <dbReference type="EMBL" id="OAQ27424.1"/>
    </source>
</evidence>
<dbReference type="InterPro" id="IPR014710">
    <property type="entry name" value="RmlC-like_jellyroll"/>
</dbReference>
<reference evidence="4 5" key="1">
    <citation type="submission" date="2016-05" db="EMBL/GenBank/DDBJ databases">
        <title>Genome sequencing reveals origins of a unique bacterial endosymbiosis in the earliest lineages of terrestrial Fungi.</title>
        <authorList>
            <consortium name="DOE Joint Genome Institute"/>
            <person name="Uehling J."/>
            <person name="Gryganskyi A."/>
            <person name="Hameed K."/>
            <person name="Tschaplinski T."/>
            <person name="Misztal P."/>
            <person name="Wu S."/>
            <person name="Desiro A."/>
            <person name="Vande Pol N."/>
            <person name="Du Z.-Y."/>
            <person name="Zienkiewicz A."/>
            <person name="Zienkiewicz K."/>
            <person name="Morin E."/>
            <person name="Tisserant E."/>
            <person name="Splivallo R."/>
            <person name="Hainaut M."/>
            <person name="Henrissat B."/>
            <person name="Ohm R."/>
            <person name="Kuo A."/>
            <person name="Yan J."/>
            <person name="Lipzen A."/>
            <person name="Nolan M."/>
            <person name="Labutti K."/>
            <person name="Barry K."/>
            <person name="Goldstein A."/>
            <person name="Labbe J."/>
            <person name="Schadt C."/>
            <person name="Tuskan G."/>
            <person name="Grigoriev I."/>
            <person name="Martin F."/>
            <person name="Vilgalys R."/>
            <person name="Bonito G."/>
        </authorList>
    </citation>
    <scope>NUCLEOTIDE SEQUENCE [LARGE SCALE GENOMIC DNA]</scope>
    <source>
        <strain evidence="4 5">AG-77</strain>
    </source>
</reference>
<evidence type="ECO:0000313" key="5">
    <source>
        <dbReference type="Proteomes" id="UP000078512"/>
    </source>
</evidence>
<comment type="similarity">
    <text evidence="1 2">Belongs to the pirin family.</text>
</comment>
<protein>
    <submittedName>
        <fullName evidence="4">RmlC-like cupin</fullName>
    </submittedName>
</protein>
<dbReference type="Gene3D" id="2.60.120.10">
    <property type="entry name" value="Jelly Rolls"/>
    <property type="match status" value="1"/>
</dbReference>
<dbReference type="Pfam" id="PF02678">
    <property type="entry name" value="Pirin"/>
    <property type="match status" value="1"/>
</dbReference>
<dbReference type="AlphaFoldDB" id="A0A197JSY0"/>
<sequence>MGFLKEVGASLRRSNGCPESHNYDSFLILDELPIDMCGGFPEHPHRGFETATYMLGGQFQQEDFAGNKVTFGPDDLQWMTAGRGIVHSTILVKSKNRARKLQL</sequence>
<evidence type="ECO:0000256" key="2">
    <source>
        <dbReference type="RuleBase" id="RU003457"/>
    </source>
</evidence>
<feature type="domain" description="Pirin N-terminal" evidence="3">
    <location>
        <begin position="18"/>
        <end position="103"/>
    </location>
</feature>
<dbReference type="SUPFAM" id="SSF51182">
    <property type="entry name" value="RmlC-like cupins"/>
    <property type="match status" value="1"/>
</dbReference>
<dbReference type="PANTHER" id="PTHR13903:SF8">
    <property type="entry name" value="PIRIN"/>
    <property type="match status" value="1"/>
</dbReference>
<organism evidence="4 5">
    <name type="scientific">Linnemannia elongata AG-77</name>
    <dbReference type="NCBI Taxonomy" id="1314771"/>
    <lineage>
        <taxon>Eukaryota</taxon>
        <taxon>Fungi</taxon>
        <taxon>Fungi incertae sedis</taxon>
        <taxon>Mucoromycota</taxon>
        <taxon>Mortierellomycotina</taxon>
        <taxon>Mortierellomycetes</taxon>
        <taxon>Mortierellales</taxon>
        <taxon>Mortierellaceae</taxon>
        <taxon>Linnemannia</taxon>
    </lineage>
</organism>
<dbReference type="InterPro" id="IPR003829">
    <property type="entry name" value="Pirin_N_dom"/>
</dbReference>
<dbReference type="InterPro" id="IPR011051">
    <property type="entry name" value="RmlC_Cupin_sf"/>
</dbReference>
<evidence type="ECO:0000259" key="3">
    <source>
        <dbReference type="Pfam" id="PF02678"/>
    </source>
</evidence>
<gene>
    <name evidence="4" type="ORF">K457DRAFT_21306</name>
</gene>
<evidence type="ECO:0000256" key="1">
    <source>
        <dbReference type="ARBA" id="ARBA00008416"/>
    </source>
</evidence>
<dbReference type="PANTHER" id="PTHR13903">
    <property type="entry name" value="PIRIN-RELATED"/>
    <property type="match status" value="1"/>
</dbReference>
<dbReference type="InterPro" id="IPR012093">
    <property type="entry name" value="Pirin"/>
</dbReference>
<name>A0A197JSY0_9FUNG</name>
<keyword evidence="5" id="KW-1185">Reference proteome</keyword>